<proteinExistence type="predicted"/>
<feature type="compositionally biased region" description="Polar residues" evidence="1">
    <location>
        <begin position="26"/>
        <end position="35"/>
    </location>
</feature>
<organism evidence="2 3">
    <name type="scientific">Penicillium thymicola</name>
    <dbReference type="NCBI Taxonomy" id="293382"/>
    <lineage>
        <taxon>Eukaryota</taxon>
        <taxon>Fungi</taxon>
        <taxon>Dikarya</taxon>
        <taxon>Ascomycota</taxon>
        <taxon>Pezizomycotina</taxon>
        <taxon>Eurotiomycetes</taxon>
        <taxon>Eurotiomycetidae</taxon>
        <taxon>Eurotiales</taxon>
        <taxon>Aspergillaceae</taxon>
        <taxon>Penicillium</taxon>
    </lineage>
</organism>
<evidence type="ECO:0000313" key="3">
    <source>
        <dbReference type="Proteomes" id="UP001227192"/>
    </source>
</evidence>
<evidence type="ECO:0000256" key="1">
    <source>
        <dbReference type="SAM" id="MobiDB-lite"/>
    </source>
</evidence>
<reference evidence="2" key="1">
    <citation type="submission" date="2015-06" db="EMBL/GenBank/DDBJ databases">
        <authorList>
            <person name="Nguyen H."/>
        </authorList>
    </citation>
    <scope>NUCLEOTIDE SEQUENCE</scope>
    <source>
        <strain evidence="2">DAOM 180753</strain>
    </source>
</reference>
<keyword evidence="3" id="KW-1185">Reference proteome</keyword>
<dbReference type="AlphaFoldDB" id="A0AAI9TCL0"/>
<feature type="region of interest" description="Disordered" evidence="1">
    <location>
        <begin position="144"/>
        <end position="183"/>
    </location>
</feature>
<feature type="compositionally biased region" description="Polar residues" evidence="1">
    <location>
        <begin position="156"/>
        <end position="179"/>
    </location>
</feature>
<protein>
    <submittedName>
        <fullName evidence="2">Uncharacterized protein</fullName>
    </submittedName>
</protein>
<name>A0AAI9TCL0_PENTH</name>
<dbReference type="EMBL" id="LACB01000313">
    <property type="protein sequence ID" value="KAJ9484771.1"/>
    <property type="molecule type" value="Genomic_DNA"/>
</dbReference>
<feature type="region of interest" description="Disordered" evidence="1">
    <location>
        <begin position="23"/>
        <end position="78"/>
    </location>
</feature>
<reference evidence="2" key="2">
    <citation type="journal article" date="2016" name="Fungal Biol.">
        <title>Ochratoxin A production by Penicillium thymicola.</title>
        <authorList>
            <person name="Nguyen H.D.T."/>
            <person name="McMullin D.R."/>
            <person name="Ponomareva E."/>
            <person name="Riley R."/>
            <person name="Pomraning K.R."/>
            <person name="Baker S.E."/>
            <person name="Seifert K.A."/>
        </authorList>
    </citation>
    <scope>NUCLEOTIDE SEQUENCE</scope>
    <source>
        <strain evidence="2">DAOM 180753</strain>
    </source>
</reference>
<evidence type="ECO:0000313" key="2">
    <source>
        <dbReference type="EMBL" id="KAJ9484771.1"/>
    </source>
</evidence>
<accession>A0AAI9TCL0</accession>
<sequence>MTWAQQSDDGGTLTLIRTFHKESPPDFTQYTSTTMPPFRNFLRPKPQPNGDPAILDENHLSPNQRPAPITIRSSQDEPTEYKLSVVNDSGVYLPPSPPERSSFWRRYPGSNKPINHRDLVDENEPFSISRESFDSYRRSFDISARSPIIHPDAGPSRTSLDSRFSRLTPSGTHSNSLTKSEIMEEEAFEEVGLNDEVKPKKKGFLSRFGDSSHDAQAPGPKTSTSSFGFHIPGRKRGQSGGGSELASVKVTPSTPAPTDET</sequence>
<dbReference type="Proteomes" id="UP001227192">
    <property type="component" value="Unassembled WGS sequence"/>
</dbReference>
<feature type="region of interest" description="Disordered" evidence="1">
    <location>
        <begin position="202"/>
        <end position="261"/>
    </location>
</feature>
<gene>
    <name evidence="2" type="ORF">VN97_g8602</name>
</gene>
<comment type="caution">
    <text evidence="2">The sequence shown here is derived from an EMBL/GenBank/DDBJ whole genome shotgun (WGS) entry which is preliminary data.</text>
</comment>